<keyword evidence="2 4" id="KW-0689">Ribosomal protein</keyword>
<dbReference type="InterPro" id="IPR036235">
    <property type="entry name" value="Ribosomal_bL12_oligo_N_sf"/>
</dbReference>
<dbReference type="NCBIfam" id="TIGR00855">
    <property type="entry name" value="L12"/>
    <property type="match status" value="1"/>
</dbReference>
<dbReference type="Proteomes" id="UP000659388">
    <property type="component" value="Unassembled WGS sequence"/>
</dbReference>
<dbReference type="InterPro" id="IPR013823">
    <property type="entry name" value="Ribosomal_bL12_C"/>
</dbReference>
<proteinExistence type="inferred from homology"/>
<dbReference type="GO" id="GO:0003735">
    <property type="term" value="F:structural constituent of ribosome"/>
    <property type="evidence" value="ECO:0007669"/>
    <property type="project" value="InterPro"/>
</dbReference>
<comment type="function">
    <text evidence="4">Forms part of the ribosomal stalk which helps the ribosome interact with GTP-bound translation factors. Is thus essential for accurate translation.</text>
</comment>
<dbReference type="Gene3D" id="1.20.5.710">
    <property type="entry name" value="Single helix bin"/>
    <property type="match status" value="1"/>
</dbReference>
<comment type="similarity">
    <text evidence="1 4">Belongs to the bacterial ribosomal protein bL12 family.</text>
</comment>
<keyword evidence="8" id="KW-1185">Reference proteome</keyword>
<dbReference type="HAMAP" id="MF_00368">
    <property type="entry name" value="Ribosomal_bL12"/>
    <property type="match status" value="1"/>
</dbReference>
<dbReference type="InterPro" id="IPR008932">
    <property type="entry name" value="Ribosomal_bL12_oligo"/>
</dbReference>
<dbReference type="FunFam" id="3.30.1390.10:FF:000001">
    <property type="entry name" value="50S ribosomal protein L7/L12"/>
    <property type="match status" value="1"/>
</dbReference>
<name>A0A937F6R3_9BACT</name>
<dbReference type="GO" id="GO:0003729">
    <property type="term" value="F:mRNA binding"/>
    <property type="evidence" value="ECO:0007669"/>
    <property type="project" value="TreeGrafter"/>
</dbReference>
<dbReference type="PANTHER" id="PTHR45987">
    <property type="entry name" value="39S RIBOSOMAL PROTEIN L12"/>
    <property type="match status" value="1"/>
</dbReference>
<evidence type="ECO:0000313" key="8">
    <source>
        <dbReference type="Proteomes" id="UP000659388"/>
    </source>
</evidence>
<organism evidence="7 8">
    <name type="scientific">Fulvivirga sediminis</name>
    <dbReference type="NCBI Taxonomy" id="2803949"/>
    <lineage>
        <taxon>Bacteria</taxon>
        <taxon>Pseudomonadati</taxon>
        <taxon>Bacteroidota</taxon>
        <taxon>Cytophagia</taxon>
        <taxon>Cytophagales</taxon>
        <taxon>Fulvivirgaceae</taxon>
        <taxon>Fulvivirga</taxon>
    </lineage>
</organism>
<feature type="domain" description="Large ribosomal subunit protein bL12 C-terminal" evidence="5">
    <location>
        <begin position="60"/>
        <end position="126"/>
    </location>
</feature>
<dbReference type="AlphaFoldDB" id="A0A937F6R3"/>
<dbReference type="SUPFAM" id="SSF54736">
    <property type="entry name" value="ClpS-like"/>
    <property type="match status" value="1"/>
</dbReference>
<dbReference type="PANTHER" id="PTHR45987:SF4">
    <property type="entry name" value="LARGE RIBOSOMAL SUBUNIT PROTEIN BL12M"/>
    <property type="match status" value="1"/>
</dbReference>
<dbReference type="GO" id="GO:0022625">
    <property type="term" value="C:cytosolic large ribosomal subunit"/>
    <property type="evidence" value="ECO:0007669"/>
    <property type="project" value="TreeGrafter"/>
</dbReference>
<evidence type="ECO:0000256" key="2">
    <source>
        <dbReference type="ARBA" id="ARBA00022980"/>
    </source>
</evidence>
<accession>A0A937F6R3</accession>
<dbReference type="EMBL" id="JAESIY010000001">
    <property type="protein sequence ID" value="MBL3655008.1"/>
    <property type="molecule type" value="Genomic_DNA"/>
</dbReference>
<reference evidence="7" key="1">
    <citation type="submission" date="2021-01" db="EMBL/GenBank/DDBJ databases">
        <title>Fulvivirga kasyanovii gen. nov., sp nov., a novel member of the phylum Bacteroidetes isolated from seawater in a mussel farm.</title>
        <authorList>
            <person name="Zhao L.-H."/>
            <person name="Wang Z.-J."/>
        </authorList>
    </citation>
    <scope>NUCLEOTIDE SEQUENCE</scope>
    <source>
        <strain evidence="7">2943</strain>
    </source>
</reference>
<evidence type="ECO:0000256" key="3">
    <source>
        <dbReference type="ARBA" id="ARBA00023274"/>
    </source>
</evidence>
<protein>
    <recommendedName>
        <fullName evidence="4">Large ribosomal subunit protein bL12</fullName>
    </recommendedName>
</protein>
<evidence type="ECO:0000313" key="7">
    <source>
        <dbReference type="EMBL" id="MBL3655008.1"/>
    </source>
</evidence>
<dbReference type="SUPFAM" id="SSF48300">
    <property type="entry name" value="Ribosomal protein L7/12, oligomerisation (N-terminal) domain"/>
    <property type="match status" value="1"/>
</dbReference>
<dbReference type="CDD" id="cd00387">
    <property type="entry name" value="Ribosomal_L7_L12"/>
    <property type="match status" value="1"/>
</dbReference>
<evidence type="ECO:0000259" key="6">
    <source>
        <dbReference type="Pfam" id="PF16320"/>
    </source>
</evidence>
<dbReference type="Pfam" id="PF00542">
    <property type="entry name" value="Ribosomal_L12"/>
    <property type="match status" value="1"/>
</dbReference>
<dbReference type="RefSeq" id="WP_202242116.1">
    <property type="nucleotide sequence ID" value="NZ_JAESIY010000001.1"/>
</dbReference>
<dbReference type="Gene3D" id="3.30.1390.10">
    <property type="match status" value="1"/>
</dbReference>
<comment type="subunit">
    <text evidence="4">Homodimer. Part of the ribosomal stalk of the 50S ribosomal subunit. Forms a multimeric L10(L12)X complex, where L10 forms an elongated spine to which 2 to 4 L12 dimers bind in a sequential fashion. Binds GTP-bound translation factors.</text>
</comment>
<dbReference type="InterPro" id="IPR000206">
    <property type="entry name" value="Ribosomal_bL12"/>
</dbReference>
<dbReference type="GO" id="GO:0006412">
    <property type="term" value="P:translation"/>
    <property type="evidence" value="ECO:0007669"/>
    <property type="project" value="UniProtKB-UniRule"/>
</dbReference>
<comment type="caution">
    <text evidence="7">The sequence shown here is derived from an EMBL/GenBank/DDBJ whole genome shotgun (WGS) entry which is preliminary data.</text>
</comment>
<feature type="domain" description="Large ribosomal subunit protein bL12 oligomerization" evidence="6">
    <location>
        <begin position="5"/>
        <end position="48"/>
    </location>
</feature>
<sequence>MADVKALGDQLVELTVKEVNELAEYLKEEHGIEPAAAAAVAVAAPAGGDGDAAGAEQTEFDVILKSPGGAKLAIVKLVKELTGLGLKEAKEIVDSAPKAIKEGIAKDEAEALKKQLEEAGAEVELK</sequence>
<gene>
    <name evidence="4 7" type="primary">rplL</name>
    <name evidence="7" type="ORF">JL102_02625</name>
</gene>
<dbReference type="Pfam" id="PF16320">
    <property type="entry name" value="Ribosomal_L12_N"/>
    <property type="match status" value="1"/>
</dbReference>
<keyword evidence="3 4" id="KW-0687">Ribonucleoprotein</keyword>
<evidence type="ECO:0000256" key="1">
    <source>
        <dbReference type="ARBA" id="ARBA00007197"/>
    </source>
</evidence>
<dbReference type="InterPro" id="IPR014719">
    <property type="entry name" value="Ribosomal_bL12_C/ClpS-like"/>
</dbReference>
<evidence type="ECO:0000256" key="4">
    <source>
        <dbReference type="HAMAP-Rule" id="MF_00368"/>
    </source>
</evidence>
<evidence type="ECO:0000259" key="5">
    <source>
        <dbReference type="Pfam" id="PF00542"/>
    </source>
</evidence>